<evidence type="ECO:0000259" key="4">
    <source>
        <dbReference type="PROSITE" id="PS50102"/>
    </source>
</evidence>
<gene>
    <name evidence="5" type="ORF">J437_LFUL002641</name>
</gene>
<dbReference type="OrthoDB" id="339151at2759"/>
<feature type="region of interest" description="Disordered" evidence="3">
    <location>
        <begin position="208"/>
        <end position="236"/>
    </location>
</feature>
<dbReference type="Proteomes" id="UP000792457">
    <property type="component" value="Unassembled WGS sequence"/>
</dbReference>
<evidence type="ECO:0000256" key="2">
    <source>
        <dbReference type="PROSITE-ProRule" id="PRU00176"/>
    </source>
</evidence>
<accession>A0A8K0JVG0</accession>
<dbReference type="InterPro" id="IPR012677">
    <property type="entry name" value="Nucleotide-bd_a/b_plait_sf"/>
</dbReference>
<dbReference type="GO" id="GO:1990904">
    <property type="term" value="C:ribonucleoprotein complex"/>
    <property type="evidence" value="ECO:0007669"/>
    <property type="project" value="TreeGrafter"/>
</dbReference>
<dbReference type="Gene3D" id="3.30.70.330">
    <property type="match status" value="1"/>
</dbReference>
<evidence type="ECO:0000256" key="3">
    <source>
        <dbReference type="SAM" id="MobiDB-lite"/>
    </source>
</evidence>
<feature type="compositionally biased region" description="Low complexity" evidence="3">
    <location>
        <begin position="12"/>
        <end position="22"/>
    </location>
</feature>
<dbReference type="PROSITE" id="PS50102">
    <property type="entry name" value="RRM"/>
    <property type="match status" value="1"/>
</dbReference>
<feature type="region of interest" description="Disordered" evidence="3">
    <location>
        <begin position="250"/>
        <end position="280"/>
    </location>
</feature>
<keyword evidence="6" id="KW-1185">Reference proteome</keyword>
<protein>
    <recommendedName>
        <fullName evidence="4">RRM domain-containing protein</fullName>
    </recommendedName>
</protein>
<evidence type="ECO:0000313" key="6">
    <source>
        <dbReference type="Proteomes" id="UP000792457"/>
    </source>
</evidence>
<dbReference type="Pfam" id="PF00076">
    <property type="entry name" value="RRM_1"/>
    <property type="match status" value="1"/>
</dbReference>
<reference evidence="5" key="2">
    <citation type="submission" date="2017-10" db="EMBL/GenBank/DDBJ databases">
        <title>Ladona fulva Genome sequencing and assembly.</title>
        <authorList>
            <person name="Murali S."/>
            <person name="Richards S."/>
            <person name="Bandaranaike D."/>
            <person name="Bellair M."/>
            <person name="Blankenburg K."/>
            <person name="Chao H."/>
            <person name="Dinh H."/>
            <person name="Doddapaneni H."/>
            <person name="Dugan-Rocha S."/>
            <person name="Elkadiri S."/>
            <person name="Gnanaolivu R."/>
            <person name="Hernandez B."/>
            <person name="Skinner E."/>
            <person name="Javaid M."/>
            <person name="Lee S."/>
            <person name="Li M."/>
            <person name="Ming W."/>
            <person name="Munidasa M."/>
            <person name="Muniz J."/>
            <person name="Nguyen L."/>
            <person name="Hughes D."/>
            <person name="Osuji N."/>
            <person name="Pu L.-L."/>
            <person name="Puazo M."/>
            <person name="Qu C."/>
            <person name="Quiroz J."/>
            <person name="Raj R."/>
            <person name="Weissenberger G."/>
            <person name="Xin Y."/>
            <person name="Zou X."/>
            <person name="Han Y."/>
            <person name="Worley K."/>
            <person name="Muzny D."/>
            <person name="Gibbs R."/>
        </authorList>
    </citation>
    <scope>NUCLEOTIDE SEQUENCE</scope>
    <source>
        <strain evidence="5">Sampled in the wild</strain>
    </source>
</reference>
<evidence type="ECO:0000256" key="1">
    <source>
        <dbReference type="ARBA" id="ARBA00022884"/>
    </source>
</evidence>
<dbReference type="GO" id="GO:0003729">
    <property type="term" value="F:mRNA binding"/>
    <property type="evidence" value="ECO:0007669"/>
    <property type="project" value="TreeGrafter"/>
</dbReference>
<sequence>MVKSGGLGGGSFASSASTMPGAPSKPPTSPPLMPRGESKEGSEGPLPGQSPSSVSGGTGGMSMPQPQRMPRVSRGGGLARGALRERGTGRGSLESGGNSSQSGSSSWMGNNSGNWNSSGDGDRRRSGSIQQYSDSQQLFMGNLPLHAGENDLRELFGKFGTILELRIHSKQNAKGATGKCVPNYGFIVFKDPASVQEVLGKRKLNLEEKKNRRPEGGGVNNRMGSGDLGRGTPRGIIRGSGMIGMQRGRGGMGGGGGPSPFTRGEGGRGGGMNRGGYTRR</sequence>
<reference evidence="5" key="1">
    <citation type="submission" date="2013-04" db="EMBL/GenBank/DDBJ databases">
        <authorList>
            <person name="Qu J."/>
            <person name="Murali S.C."/>
            <person name="Bandaranaike D."/>
            <person name="Bellair M."/>
            <person name="Blankenburg K."/>
            <person name="Chao H."/>
            <person name="Dinh H."/>
            <person name="Doddapaneni H."/>
            <person name="Downs B."/>
            <person name="Dugan-Rocha S."/>
            <person name="Elkadiri S."/>
            <person name="Gnanaolivu R.D."/>
            <person name="Hernandez B."/>
            <person name="Javaid M."/>
            <person name="Jayaseelan J.C."/>
            <person name="Lee S."/>
            <person name="Li M."/>
            <person name="Ming W."/>
            <person name="Munidasa M."/>
            <person name="Muniz J."/>
            <person name="Nguyen L."/>
            <person name="Ongeri F."/>
            <person name="Osuji N."/>
            <person name="Pu L.-L."/>
            <person name="Puazo M."/>
            <person name="Qu C."/>
            <person name="Quiroz J."/>
            <person name="Raj R."/>
            <person name="Weissenberger G."/>
            <person name="Xin Y."/>
            <person name="Zou X."/>
            <person name="Han Y."/>
            <person name="Richards S."/>
            <person name="Worley K."/>
            <person name="Muzny D."/>
            <person name="Gibbs R."/>
        </authorList>
    </citation>
    <scope>NUCLEOTIDE SEQUENCE</scope>
    <source>
        <strain evidence="5">Sampled in the wild</strain>
    </source>
</reference>
<dbReference type="InterPro" id="IPR039539">
    <property type="entry name" value="Ras_GTPase_bind_prot"/>
</dbReference>
<dbReference type="PANTHER" id="PTHR10693">
    <property type="entry name" value="RAS GTPASE-ACTIVATING PROTEIN-BINDING PROTEIN"/>
    <property type="match status" value="1"/>
</dbReference>
<keyword evidence="1 2" id="KW-0694">RNA-binding</keyword>
<name>A0A8K0JVG0_LADFU</name>
<evidence type="ECO:0000313" key="5">
    <source>
        <dbReference type="EMBL" id="KAG8223396.1"/>
    </source>
</evidence>
<proteinExistence type="predicted"/>
<dbReference type="AlphaFoldDB" id="A0A8K0JVG0"/>
<dbReference type="SMART" id="SM00360">
    <property type="entry name" value="RRM"/>
    <property type="match status" value="1"/>
</dbReference>
<dbReference type="PANTHER" id="PTHR10693:SF20">
    <property type="entry name" value="AT27578P"/>
    <property type="match status" value="1"/>
</dbReference>
<dbReference type="InterPro" id="IPR000504">
    <property type="entry name" value="RRM_dom"/>
</dbReference>
<feature type="compositionally biased region" description="Low complexity" evidence="3">
    <location>
        <begin position="44"/>
        <end position="55"/>
    </location>
</feature>
<feature type="region of interest" description="Disordered" evidence="3">
    <location>
        <begin position="1"/>
        <end position="130"/>
    </location>
</feature>
<dbReference type="GO" id="GO:0005829">
    <property type="term" value="C:cytosol"/>
    <property type="evidence" value="ECO:0007669"/>
    <property type="project" value="TreeGrafter"/>
</dbReference>
<dbReference type="InterPro" id="IPR035979">
    <property type="entry name" value="RBD_domain_sf"/>
</dbReference>
<feature type="compositionally biased region" description="Pro residues" evidence="3">
    <location>
        <begin position="23"/>
        <end position="33"/>
    </location>
</feature>
<feature type="compositionally biased region" description="Low complexity" evidence="3">
    <location>
        <begin position="91"/>
        <end position="119"/>
    </location>
</feature>
<organism evidence="5 6">
    <name type="scientific">Ladona fulva</name>
    <name type="common">Scarce chaser dragonfly</name>
    <name type="synonym">Libellula fulva</name>
    <dbReference type="NCBI Taxonomy" id="123851"/>
    <lineage>
        <taxon>Eukaryota</taxon>
        <taxon>Metazoa</taxon>
        <taxon>Ecdysozoa</taxon>
        <taxon>Arthropoda</taxon>
        <taxon>Hexapoda</taxon>
        <taxon>Insecta</taxon>
        <taxon>Pterygota</taxon>
        <taxon>Palaeoptera</taxon>
        <taxon>Odonata</taxon>
        <taxon>Epiprocta</taxon>
        <taxon>Anisoptera</taxon>
        <taxon>Libelluloidea</taxon>
        <taxon>Libellulidae</taxon>
        <taxon>Ladona</taxon>
    </lineage>
</organism>
<dbReference type="EMBL" id="KZ308158">
    <property type="protein sequence ID" value="KAG8223396.1"/>
    <property type="molecule type" value="Genomic_DNA"/>
</dbReference>
<dbReference type="SUPFAM" id="SSF54928">
    <property type="entry name" value="RNA-binding domain, RBD"/>
    <property type="match status" value="1"/>
</dbReference>
<feature type="compositionally biased region" description="Gly residues" evidence="3">
    <location>
        <begin position="1"/>
        <end position="11"/>
    </location>
</feature>
<comment type="caution">
    <text evidence="5">The sequence shown here is derived from an EMBL/GenBank/DDBJ whole genome shotgun (WGS) entry which is preliminary data.</text>
</comment>
<feature type="domain" description="RRM" evidence="4">
    <location>
        <begin position="136"/>
        <end position="211"/>
    </location>
</feature>